<dbReference type="PANTHER" id="PTHR30055:SF234">
    <property type="entry name" value="HTH-TYPE TRANSCRIPTIONAL REGULATOR BETI"/>
    <property type="match status" value="1"/>
</dbReference>
<dbReference type="EMBL" id="JBBUTI010000005">
    <property type="protein sequence ID" value="MEK8046248.1"/>
    <property type="molecule type" value="Genomic_DNA"/>
</dbReference>
<sequence length="220" mass="23619">MTQRPLPRGQHGLPAEVVVVSQRNRIIEGTARAVAQHGYAHTTVAHIIALAGVSRTTFYQLFKDKEACFLWCFDALAEAHFHTVAAALAEPAPHPTRLLAALHAYMARVDADAGLASAFIGEAEGATPAIRSAYTSARQRLEDALAQWLKDVRHAHPELPDTGPTTIELVNTAIGGLVVARARSGEPLLPLVPEMAAFVFGAIGAWRWAEHARAMDAPAD</sequence>
<dbReference type="Gene3D" id="1.10.357.10">
    <property type="entry name" value="Tetracycline Repressor, domain 2"/>
    <property type="match status" value="1"/>
</dbReference>
<name>A0ABU9C397_9BURK</name>
<evidence type="ECO:0000256" key="2">
    <source>
        <dbReference type="ARBA" id="ARBA00023125"/>
    </source>
</evidence>
<evidence type="ECO:0000256" key="3">
    <source>
        <dbReference type="ARBA" id="ARBA00023163"/>
    </source>
</evidence>
<dbReference type="PROSITE" id="PS50977">
    <property type="entry name" value="HTH_TETR_2"/>
    <property type="match status" value="1"/>
</dbReference>
<dbReference type="Proteomes" id="UP001379945">
    <property type="component" value="Unassembled WGS sequence"/>
</dbReference>
<dbReference type="InterPro" id="IPR050109">
    <property type="entry name" value="HTH-type_TetR-like_transc_reg"/>
</dbReference>
<comment type="caution">
    <text evidence="6">The sequence shown here is derived from an EMBL/GenBank/DDBJ whole genome shotgun (WGS) entry which is preliminary data.</text>
</comment>
<dbReference type="SUPFAM" id="SSF48498">
    <property type="entry name" value="Tetracyclin repressor-like, C-terminal domain"/>
    <property type="match status" value="1"/>
</dbReference>
<evidence type="ECO:0000256" key="4">
    <source>
        <dbReference type="PROSITE-ProRule" id="PRU00335"/>
    </source>
</evidence>
<feature type="domain" description="HTH tetR-type" evidence="5">
    <location>
        <begin position="20"/>
        <end position="80"/>
    </location>
</feature>
<reference evidence="6 7" key="1">
    <citation type="submission" date="2024-04" db="EMBL/GenBank/DDBJ databases">
        <title>Novel species of the genus Ideonella isolated from streams.</title>
        <authorList>
            <person name="Lu H."/>
        </authorList>
    </citation>
    <scope>NUCLEOTIDE SEQUENCE [LARGE SCALE GENOMIC DNA]</scope>
    <source>
        <strain evidence="6 7">LYT19W</strain>
    </source>
</reference>
<dbReference type="PANTHER" id="PTHR30055">
    <property type="entry name" value="HTH-TYPE TRANSCRIPTIONAL REGULATOR RUTR"/>
    <property type="match status" value="1"/>
</dbReference>
<dbReference type="RefSeq" id="WP_341398536.1">
    <property type="nucleotide sequence ID" value="NZ_JBBUTI010000005.1"/>
</dbReference>
<accession>A0ABU9C397</accession>
<dbReference type="InterPro" id="IPR036271">
    <property type="entry name" value="Tet_transcr_reg_TetR-rel_C_sf"/>
</dbReference>
<evidence type="ECO:0000256" key="1">
    <source>
        <dbReference type="ARBA" id="ARBA00023015"/>
    </source>
</evidence>
<dbReference type="Pfam" id="PF00440">
    <property type="entry name" value="TetR_N"/>
    <property type="match status" value="1"/>
</dbReference>
<keyword evidence="3" id="KW-0804">Transcription</keyword>
<dbReference type="InterPro" id="IPR001647">
    <property type="entry name" value="HTH_TetR"/>
</dbReference>
<gene>
    <name evidence="6" type="ORF">AACH00_07840</name>
</gene>
<evidence type="ECO:0000313" key="6">
    <source>
        <dbReference type="EMBL" id="MEK8046248.1"/>
    </source>
</evidence>
<organism evidence="6 7">
    <name type="scientific">Ideonella margarita</name>
    <dbReference type="NCBI Taxonomy" id="2984191"/>
    <lineage>
        <taxon>Bacteria</taxon>
        <taxon>Pseudomonadati</taxon>
        <taxon>Pseudomonadota</taxon>
        <taxon>Betaproteobacteria</taxon>
        <taxon>Burkholderiales</taxon>
        <taxon>Sphaerotilaceae</taxon>
        <taxon>Ideonella</taxon>
    </lineage>
</organism>
<evidence type="ECO:0000313" key="7">
    <source>
        <dbReference type="Proteomes" id="UP001379945"/>
    </source>
</evidence>
<dbReference type="InterPro" id="IPR009057">
    <property type="entry name" value="Homeodomain-like_sf"/>
</dbReference>
<proteinExistence type="predicted"/>
<dbReference type="SUPFAM" id="SSF46689">
    <property type="entry name" value="Homeodomain-like"/>
    <property type="match status" value="1"/>
</dbReference>
<keyword evidence="1" id="KW-0805">Transcription regulation</keyword>
<evidence type="ECO:0000259" key="5">
    <source>
        <dbReference type="PROSITE" id="PS50977"/>
    </source>
</evidence>
<keyword evidence="2 4" id="KW-0238">DNA-binding</keyword>
<feature type="DNA-binding region" description="H-T-H motif" evidence="4">
    <location>
        <begin position="43"/>
        <end position="62"/>
    </location>
</feature>
<protein>
    <submittedName>
        <fullName evidence="6">TetR/AcrR family transcriptional regulator</fullName>
    </submittedName>
</protein>
<keyword evidence="7" id="KW-1185">Reference proteome</keyword>